<evidence type="ECO:0000259" key="7">
    <source>
        <dbReference type="PROSITE" id="PS50056"/>
    </source>
</evidence>
<feature type="region of interest" description="Disordered" evidence="5">
    <location>
        <begin position="379"/>
        <end position="522"/>
    </location>
</feature>
<dbReference type="PROSITE" id="PS50054">
    <property type="entry name" value="TYR_PHOSPHATASE_DUAL"/>
    <property type="match status" value="1"/>
</dbReference>
<dbReference type="InterPro" id="IPR029021">
    <property type="entry name" value="Prot-tyrosine_phosphatase-like"/>
</dbReference>
<feature type="compositionally biased region" description="Low complexity" evidence="5">
    <location>
        <begin position="47"/>
        <end position="57"/>
    </location>
</feature>
<evidence type="ECO:0000313" key="9">
    <source>
        <dbReference type="Proteomes" id="UP000813824"/>
    </source>
</evidence>
<feature type="compositionally biased region" description="Low complexity" evidence="5">
    <location>
        <begin position="107"/>
        <end position="123"/>
    </location>
</feature>
<evidence type="ECO:0000256" key="4">
    <source>
        <dbReference type="ARBA" id="ARBA00022912"/>
    </source>
</evidence>
<feature type="compositionally biased region" description="Polar residues" evidence="5">
    <location>
        <begin position="449"/>
        <end position="463"/>
    </location>
</feature>
<reference evidence="8" key="1">
    <citation type="journal article" date="2021" name="New Phytol.">
        <title>Evolutionary innovations through gain and loss of genes in the ectomycorrhizal Boletales.</title>
        <authorList>
            <person name="Wu G."/>
            <person name="Miyauchi S."/>
            <person name="Morin E."/>
            <person name="Kuo A."/>
            <person name="Drula E."/>
            <person name="Varga T."/>
            <person name="Kohler A."/>
            <person name="Feng B."/>
            <person name="Cao Y."/>
            <person name="Lipzen A."/>
            <person name="Daum C."/>
            <person name="Hundley H."/>
            <person name="Pangilinan J."/>
            <person name="Johnson J."/>
            <person name="Barry K."/>
            <person name="LaButti K."/>
            <person name="Ng V."/>
            <person name="Ahrendt S."/>
            <person name="Min B."/>
            <person name="Choi I.G."/>
            <person name="Park H."/>
            <person name="Plett J.M."/>
            <person name="Magnuson J."/>
            <person name="Spatafora J.W."/>
            <person name="Nagy L.G."/>
            <person name="Henrissat B."/>
            <person name="Grigoriev I.V."/>
            <person name="Yang Z.L."/>
            <person name="Xu J."/>
            <person name="Martin F.M."/>
        </authorList>
    </citation>
    <scope>NUCLEOTIDE SEQUENCE</scope>
    <source>
        <strain evidence="8">KKN 215</strain>
    </source>
</reference>
<dbReference type="OrthoDB" id="273181at2759"/>
<organism evidence="8 9">
    <name type="scientific">Cristinia sonorae</name>
    <dbReference type="NCBI Taxonomy" id="1940300"/>
    <lineage>
        <taxon>Eukaryota</taxon>
        <taxon>Fungi</taxon>
        <taxon>Dikarya</taxon>
        <taxon>Basidiomycota</taxon>
        <taxon>Agaricomycotina</taxon>
        <taxon>Agaricomycetes</taxon>
        <taxon>Agaricomycetidae</taxon>
        <taxon>Agaricales</taxon>
        <taxon>Pleurotineae</taxon>
        <taxon>Stephanosporaceae</taxon>
        <taxon>Cristinia</taxon>
    </lineage>
</organism>
<keyword evidence="3" id="KW-0378">Hydrolase</keyword>
<comment type="similarity">
    <text evidence="1">Belongs to the protein-tyrosine phosphatase family. Non-receptor class dual specificity subfamily.</text>
</comment>
<accession>A0A8K0UGH1</accession>
<evidence type="ECO:0000313" key="8">
    <source>
        <dbReference type="EMBL" id="KAH8084870.1"/>
    </source>
</evidence>
<dbReference type="EMBL" id="JAEVFJ010000045">
    <property type="protein sequence ID" value="KAH8084870.1"/>
    <property type="molecule type" value="Genomic_DNA"/>
</dbReference>
<dbReference type="InterPro" id="IPR020422">
    <property type="entry name" value="TYR_PHOSPHATASE_DUAL_dom"/>
</dbReference>
<dbReference type="SMART" id="SM00195">
    <property type="entry name" value="DSPc"/>
    <property type="match status" value="1"/>
</dbReference>
<keyword evidence="4" id="KW-0904">Protein phosphatase</keyword>
<dbReference type="InterPro" id="IPR000340">
    <property type="entry name" value="Dual-sp_phosphatase_cat-dom"/>
</dbReference>
<feature type="region of interest" description="Disordered" evidence="5">
    <location>
        <begin position="90"/>
        <end position="138"/>
    </location>
</feature>
<dbReference type="PROSITE" id="PS50056">
    <property type="entry name" value="TYR_PHOSPHATASE_2"/>
    <property type="match status" value="1"/>
</dbReference>
<dbReference type="FunFam" id="3.90.190.10:FF:000120">
    <property type="entry name" value="MAP kinase phosphatase, putative"/>
    <property type="match status" value="1"/>
</dbReference>
<gene>
    <name evidence="8" type="ORF">BXZ70DRAFT_900261</name>
</gene>
<dbReference type="SUPFAM" id="SSF52821">
    <property type="entry name" value="Rhodanese/Cell cycle control phosphatase"/>
    <property type="match status" value="1"/>
</dbReference>
<keyword evidence="9" id="KW-1185">Reference proteome</keyword>
<dbReference type="Proteomes" id="UP000813824">
    <property type="component" value="Unassembled WGS sequence"/>
</dbReference>
<dbReference type="AlphaFoldDB" id="A0A8K0UGH1"/>
<protein>
    <recommendedName>
        <fullName evidence="2">protein-tyrosine-phosphatase</fullName>
        <ecNumber evidence="2">3.1.3.48</ecNumber>
    </recommendedName>
</protein>
<dbReference type="Gene3D" id="3.40.250.10">
    <property type="entry name" value="Rhodanese-like domain"/>
    <property type="match status" value="1"/>
</dbReference>
<feature type="region of interest" description="Disordered" evidence="5">
    <location>
        <begin position="682"/>
        <end position="708"/>
    </location>
</feature>
<dbReference type="SUPFAM" id="SSF52799">
    <property type="entry name" value="(Phosphotyrosine protein) phosphatases II"/>
    <property type="match status" value="1"/>
</dbReference>
<dbReference type="CDD" id="cd14498">
    <property type="entry name" value="DSP"/>
    <property type="match status" value="1"/>
</dbReference>
<feature type="region of interest" description="Disordered" evidence="5">
    <location>
        <begin position="1"/>
        <end position="67"/>
    </location>
</feature>
<feature type="compositionally biased region" description="Low complexity" evidence="5">
    <location>
        <begin position="513"/>
        <end position="522"/>
    </location>
</feature>
<sequence>MPAKKARPPTLALDTSRKPVTTTVIEFQTPVDLHDRKDDTTEEDTASSPSSSGSNSPLGYLDTDSDLNGDDLSRDLAVLEQLRRSVRKNLRLRPLKSTSSLRTNEPSTSSHSSADSPATSSPDLSEHRSSTPDSSISPESAYFTPLSAFKPPPLSAFGQSMVVASRGVSPALLLARLSTPTVPLLIDTRPVTEFLNSRLQRSVNMAIPSLILKRSKKAAGAFPSIHALRQYITTEEGMQTWDDLVSGDDWDGDVIVYDNVMEERDRNNSQSTAWSLLNVVAPLLQHGSADYLEGGLTAARRHPYLSQLLVSGSGAEEYAEPPLLEANIGSAPSSGKKAAGLSQLDTLTASRSKALPEVEQLAPSPQPLMPSAIQSWNVLDDYSTPSPPPSSTVFSRPQPPRRPSIPALRRLDTTSAERLKVPKLSVGPIHPPTKSATLSAPTGLRSRSRSPSHLNLVSSNYSPPGSARLLSPAASSTEFLPPPSPSHTQPSTPRTPGTPMPPSPMTARPDTDQPPTTEDPLPVFTVSTILPHFLFLGPDITAEEHVQELLNLGVKRILNLAIECDDNHGLRLRERFERYARIPMRDTVEEDNITRGVREACAILDDARLHSAPTYVHCKAGKSRSVTAVMAYLIHANHWTLSRAYAFVVGRRKGISPNIGFVSELMTFEEQELGGKSVGVVKMTPTHDSSDPNEPSDGGDNGGGAVMSGNYQVAVGSRRPQHIRESLPPAFTSQNSFNLVPTVVDAATLGDSQQELEIKDAEGRYRHARRAPVNEATLQPMRRVSKAGLESSAYV</sequence>
<feature type="domain" description="Tyrosine specific protein phosphatases" evidence="7">
    <location>
        <begin position="591"/>
        <end position="655"/>
    </location>
</feature>
<dbReference type="EC" id="3.1.3.48" evidence="2"/>
<evidence type="ECO:0000256" key="3">
    <source>
        <dbReference type="ARBA" id="ARBA00022801"/>
    </source>
</evidence>
<feature type="domain" description="Tyrosine-protein phosphatase" evidence="6">
    <location>
        <begin position="525"/>
        <end position="674"/>
    </location>
</feature>
<dbReference type="Gene3D" id="3.90.190.10">
    <property type="entry name" value="Protein tyrosine phosphatase superfamily"/>
    <property type="match status" value="1"/>
</dbReference>
<dbReference type="GO" id="GO:0005737">
    <property type="term" value="C:cytoplasm"/>
    <property type="evidence" value="ECO:0007669"/>
    <property type="project" value="TreeGrafter"/>
</dbReference>
<comment type="caution">
    <text evidence="8">The sequence shown here is derived from an EMBL/GenBank/DDBJ whole genome shotgun (WGS) entry which is preliminary data.</text>
</comment>
<evidence type="ECO:0000256" key="5">
    <source>
        <dbReference type="SAM" id="MobiDB-lite"/>
    </source>
</evidence>
<feature type="compositionally biased region" description="Polar residues" evidence="5">
    <location>
        <begin position="96"/>
        <end position="106"/>
    </location>
</feature>
<evidence type="ECO:0000259" key="6">
    <source>
        <dbReference type="PROSITE" id="PS50054"/>
    </source>
</evidence>
<evidence type="ECO:0000256" key="1">
    <source>
        <dbReference type="ARBA" id="ARBA00008601"/>
    </source>
</evidence>
<proteinExistence type="inferred from homology"/>
<dbReference type="PANTHER" id="PTHR10159">
    <property type="entry name" value="DUAL SPECIFICITY PROTEIN PHOSPHATASE"/>
    <property type="match status" value="1"/>
</dbReference>
<evidence type="ECO:0000256" key="2">
    <source>
        <dbReference type="ARBA" id="ARBA00013064"/>
    </source>
</evidence>
<dbReference type="Pfam" id="PF00782">
    <property type="entry name" value="DSPc"/>
    <property type="match status" value="1"/>
</dbReference>
<dbReference type="PANTHER" id="PTHR10159:SF530">
    <property type="entry name" value="DUAL SPECIFICITY PROTEIN PHOSPHATASE DDB_G0271350-RELATED"/>
    <property type="match status" value="1"/>
</dbReference>
<dbReference type="InterPro" id="IPR036873">
    <property type="entry name" value="Rhodanese-like_dom_sf"/>
</dbReference>
<name>A0A8K0UGH1_9AGAR</name>
<dbReference type="InterPro" id="IPR000387">
    <property type="entry name" value="Tyr_Pase_dom"/>
</dbReference>
<feature type="compositionally biased region" description="Basic and acidic residues" evidence="5">
    <location>
        <begin position="409"/>
        <end position="420"/>
    </location>
</feature>
<feature type="compositionally biased region" description="Low complexity" evidence="5">
    <location>
        <begin position="486"/>
        <end position="495"/>
    </location>
</feature>
<dbReference type="GO" id="GO:0043409">
    <property type="term" value="P:negative regulation of MAPK cascade"/>
    <property type="evidence" value="ECO:0007669"/>
    <property type="project" value="TreeGrafter"/>
</dbReference>
<dbReference type="GO" id="GO:0004725">
    <property type="term" value="F:protein tyrosine phosphatase activity"/>
    <property type="evidence" value="ECO:0007669"/>
    <property type="project" value="UniProtKB-EC"/>
</dbReference>